<accession>A0A9W7A350</accession>
<protein>
    <recommendedName>
        <fullName evidence="5">EGF-like domain-containing protein</fullName>
    </recommendedName>
</protein>
<feature type="chain" id="PRO_5040956821" description="EGF-like domain-containing protein" evidence="2">
    <location>
        <begin position="21"/>
        <end position="373"/>
    </location>
</feature>
<organism evidence="3 4">
    <name type="scientific">Triparma laevis f. longispina</name>
    <dbReference type="NCBI Taxonomy" id="1714387"/>
    <lineage>
        <taxon>Eukaryota</taxon>
        <taxon>Sar</taxon>
        <taxon>Stramenopiles</taxon>
        <taxon>Ochrophyta</taxon>
        <taxon>Bolidophyceae</taxon>
        <taxon>Parmales</taxon>
        <taxon>Triparmaceae</taxon>
        <taxon>Triparma</taxon>
    </lineage>
</organism>
<evidence type="ECO:0000313" key="4">
    <source>
        <dbReference type="Proteomes" id="UP001165122"/>
    </source>
</evidence>
<proteinExistence type="predicted"/>
<dbReference type="AlphaFoldDB" id="A0A9W7A350"/>
<evidence type="ECO:0000313" key="3">
    <source>
        <dbReference type="EMBL" id="GMH62621.1"/>
    </source>
</evidence>
<gene>
    <name evidence="3" type="ORF">TrLO_g6369</name>
</gene>
<dbReference type="EMBL" id="BRXW01000520">
    <property type="protein sequence ID" value="GMH62621.1"/>
    <property type="molecule type" value="Genomic_DNA"/>
</dbReference>
<sequence>MYFNSPIFVLLSLLFAGAHASRPIWEKDKYNSTNYVCNKPSDCPVSMSCYDPESKLEVVTQDGYCACYVTIGASGENCEGRGLFNATWFAILAVIVGGSCTFFIVKLLWIFMKLHAAKAFSMKKASNIAFVYCLVSVFGIWMYQWSCFMCAVNAGPFELLADRTRPLGVALALIFVILCGFQITVVWMKLALKSQAKGGALEKKVLRIMLAVRITQGMVVSICAFSMISGIITIMRLFSVVMCLALGIFFHFGGNMLAEILMPKEDTTIEKAVWEKRAEPAKKVLWTASRLKVIITLFAFLIVLSSVAGLVSADPTKALTGGVLFQVNMVNACFAFHVVIDYLSFGVRKTLSGGKVTSFGPGTTATSKSTTVE</sequence>
<feature type="transmembrane region" description="Helical" evidence="1">
    <location>
        <begin position="323"/>
        <end position="345"/>
    </location>
</feature>
<evidence type="ECO:0000256" key="2">
    <source>
        <dbReference type="SAM" id="SignalP"/>
    </source>
</evidence>
<name>A0A9W7A350_9STRA</name>
<feature type="transmembrane region" description="Helical" evidence="1">
    <location>
        <begin position="86"/>
        <end position="109"/>
    </location>
</feature>
<feature type="transmembrane region" description="Helical" evidence="1">
    <location>
        <begin position="129"/>
        <end position="155"/>
    </location>
</feature>
<feature type="transmembrane region" description="Helical" evidence="1">
    <location>
        <begin position="208"/>
        <end position="228"/>
    </location>
</feature>
<feature type="transmembrane region" description="Helical" evidence="1">
    <location>
        <begin position="167"/>
        <end position="187"/>
    </location>
</feature>
<keyword evidence="1" id="KW-0472">Membrane</keyword>
<keyword evidence="2" id="KW-0732">Signal</keyword>
<feature type="transmembrane region" description="Helical" evidence="1">
    <location>
        <begin position="234"/>
        <end position="254"/>
    </location>
</feature>
<evidence type="ECO:0000256" key="1">
    <source>
        <dbReference type="SAM" id="Phobius"/>
    </source>
</evidence>
<keyword evidence="1" id="KW-1133">Transmembrane helix</keyword>
<feature type="transmembrane region" description="Helical" evidence="1">
    <location>
        <begin position="291"/>
        <end position="311"/>
    </location>
</feature>
<dbReference type="Proteomes" id="UP001165122">
    <property type="component" value="Unassembled WGS sequence"/>
</dbReference>
<feature type="signal peptide" evidence="2">
    <location>
        <begin position="1"/>
        <end position="20"/>
    </location>
</feature>
<keyword evidence="4" id="KW-1185">Reference proteome</keyword>
<keyword evidence="1" id="KW-0812">Transmembrane</keyword>
<comment type="caution">
    <text evidence="3">The sequence shown here is derived from an EMBL/GenBank/DDBJ whole genome shotgun (WGS) entry which is preliminary data.</text>
</comment>
<reference evidence="4" key="1">
    <citation type="journal article" date="2023" name="Commun. Biol.">
        <title>Genome analysis of Parmales, the sister group of diatoms, reveals the evolutionary specialization of diatoms from phago-mixotrophs to photoautotrophs.</title>
        <authorList>
            <person name="Ban H."/>
            <person name="Sato S."/>
            <person name="Yoshikawa S."/>
            <person name="Yamada K."/>
            <person name="Nakamura Y."/>
            <person name="Ichinomiya M."/>
            <person name="Sato N."/>
            <person name="Blanc-Mathieu R."/>
            <person name="Endo H."/>
            <person name="Kuwata A."/>
            <person name="Ogata H."/>
        </authorList>
    </citation>
    <scope>NUCLEOTIDE SEQUENCE [LARGE SCALE GENOMIC DNA]</scope>
    <source>
        <strain evidence="4">NIES 3700</strain>
    </source>
</reference>
<evidence type="ECO:0008006" key="5">
    <source>
        <dbReference type="Google" id="ProtNLM"/>
    </source>
</evidence>